<name>X1RUU6_9ZZZZ</name>
<evidence type="ECO:0000313" key="5">
    <source>
        <dbReference type="EMBL" id="GAI59279.1"/>
    </source>
</evidence>
<dbReference type="Gene3D" id="3.40.50.1390">
    <property type="entry name" value="Resolvase, N-terminal catalytic domain"/>
    <property type="match status" value="1"/>
</dbReference>
<dbReference type="Pfam" id="PF00239">
    <property type="entry name" value="Resolvase"/>
    <property type="match status" value="1"/>
</dbReference>
<protein>
    <recommendedName>
        <fullName evidence="4">Resolvase/invertase-type recombinase catalytic domain-containing protein</fullName>
    </recommendedName>
</protein>
<dbReference type="InterPro" id="IPR050639">
    <property type="entry name" value="SSR_resolvase"/>
</dbReference>
<dbReference type="PANTHER" id="PTHR30461:SF23">
    <property type="entry name" value="DNA RECOMBINASE-RELATED"/>
    <property type="match status" value="1"/>
</dbReference>
<dbReference type="PANTHER" id="PTHR30461">
    <property type="entry name" value="DNA-INVERTASE FROM LAMBDOID PROPHAGE"/>
    <property type="match status" value="1"/>
</dbReference>
<keyword evidence="2" id="KW-0238">DNA-binding</keyword>
<dbReference type="PROSITE" id="PS51736">
    <property type="entry name" value="RECOMBINASES_3"/>
    <property type="match status" value="1"/>
</dbReference>
<dbReference type="GO" id="GO:0003677">
    <property type="term" value="F:DNA binding"/>
    <property type="evidence" value="ECO:0007669"/>
    <property type="project" value="UniProtKB-KW"/>
</dbReference>
<dbReference type="CDD" id="cd00338">
    <property type="entry name" value="Ser_Recombinase"/>
    <property type="match status" value="1"/>
</dbReference>
<dbReference type="GO" id="GO:0000150">
    <property type="term" value="F:DNA strand exchange activity"/>
    <property type="evidence" value="ECO:0007669"/>
    <property type="project" value="InterPro"/>
</dbReference>
<dbReference type="EMBL" id="BARW01003988">
    <property type="protein sequence ID" value="GAI59279.1"/>
    <property type="molecule type" value="Genomic_DNA"/>
</dbReference>
<gene>
    <name evidence="5" type="ORF">S12H4_09704</name>
</gene>
<dbReference type="InterPro" id="IPR006118">
    <property type="entry name" value="Recombinase_CS"/>
</dbReference>
<dbReference type="AlphaFoldDB" id="X1RUU6"/>
<feature type="non-terminal residue" evidence="5">
    <location>
        <position position="114"/>
    </location>
</feature>
<keyword evidence="1" id="KW-0229">DNA integration</keyword>
<keyword evidence="3" id="KW-0233">DNA recombination</keyword>
<evidence type="ECO:0000256" key="1">
    <source>
        <dbReference type="ARBA" id="ARBA00022908"/>
    </source>
</evidence>
<proteinExistence type="predicted"/>
<dbReference type="SMART" id="SM00857">
    <property type="entry name" value="Resolvase"/>
    <property type="match status" value="1"/>
</dbReference>
<dbReference type="SUPFAM" id="SSF53041">
    <property type="entry name" value="Resolvase-like"/>
    <property type="match status" value="1"/>
</dbReference>
<reference evidence="5" key="1">
    <citation type="journal article" date="2014" name="Front. Microbiol.">
        <title>High frequency of phylogenetically diverse reductive dehalogenase-homologous genes in deep subseafloor sedimentary metagenomes.</title>
        <authorList>
            <person name="Kawai M."/>
            <person name="Futagami T."/>
            <person name="Toyoda A."/>
            <person name="Takaki Y."/>
            <person name="Nishi S."/>
            <person name="Hori S."/>
            <person name="Arai W."/>
            <person name="Tsubouchi T."/>
            <person name="Morono Y."/>
            <person name="Uchiyama I."/>
            <person name="Ito T."/>
            <person name="Fujiyama A."/>
            <person name="Inagaki F."/>
            <person name="Takami H."/>
        </authorList>
    </citation>
    <scope>NUCLEOTIDE SEQUENCE</scope>
    <source>
        <strain evidence="5">Expedition CK06-06</strain>
    </source>
</reference>
<comment type="caution">
    <text evidence="5">The sequence shown here is derived from an EMBL/GenBank/DDBJ whole genome shotgun (WGS) entry which is preliminary data.</text>
</comment>
<evidence type="ECO:0000259" key="4">
    <source>
        <dbReference type="PROSITE" id="PS51736"/>
    </source>
</evidence>
<feature type="domain" description="Resolvase/invertase-type recombinase catalytic" evidence="4">
    <location>
        <begin position="3"/>
        <end position="114"/>
    </location>
</feature>
<dbReference type="InterPro" id="IPR036162">
    <property type="entry name" value="Resolvase-like_N_sf"/>
</dbReference>
<dbReference type="InterPro" id="IPR006119">
    <property type="entry name" value="Resolv_N"/>
</dbReference>
<sequence>MKTAAIYCRVSTEDQEREGTSLDSQLEACKKLARDQGYETKKDYIIREVYSGLTLDRPDLTKLRGWLQSGEVNAVVIYSSDRFSRDGYDFLTLIRDCQRANVELLCVTEPLQDG</sequence>
<evidence type="ECO:0000256" key="2">
    <source>
        <dbReference type="ARBA" id="ARBA00023125"/>
    </source>
</evidence>
<accession>X1RUU6</accession>
<dbReference type="GO" id="GO:0015074">
    <property type="term" value="P:DNA integration"/>
    <property type="evidence" value="ECO:0007669"/>
    <property type="project" value="UniProtKB-KW"/>
</dbReference>
<organism evidence="5">
    <name type="scientific">marine sediment metagenome</name>
    <dbReference type="NCBI Taxonomy" id="412755"/>
    <lineage>
        <taxon>unclassified sequences</taxon>
        <taxon>metagenomes</taxon>
        <taxon>ecological metagenomes</taxon>
    </lineage>
</organism>
<dbReference type="PROSITE" id="PS00397">
    <property type="entry name" value="RECOMBINASES_1"/>
    <property type="match status" value="1"/>
</dbReference>
<evidence type="ECO:0000256" key="3">
    <source>
        <dbReference type="ARBA" id="ARBA00023172"/>
    </source>
</evidence>